<comment type="caution">
    <text evidence="6">The sequence shown here is derived from an EMBL/GenBank/DDBJ whole genome shotgun (WGS) entry which is preliminary data.</text>
</comment>
<proteinExistence type="predicted"/>
<accession>A0AAV5ME21</accession>
<dbReference type="GO" id="GO:0003677">
    <property type="term" value="F:DNA binding"/>
    <property type="evidence" value="ECO:0007669"/>
    <property type="project" value="UniProtKB-KW"/>
</dbReference>
<dbReference type="InterPro" id="IPR003441">
    <property type="entry name" value="NAC-dom"/>
</dbReference>
<keyword evidence="3" id="KW-0804">Transcription</keyword>
<reference evidence="6 7" key="1">
    <citation type="journal article" date="2021" name="Commun. Biol.">
        <title>The genome of Shorea leprosula (Dipterocarpaceae) highlights the ecological relevance of drought in aseasonal tropical rainforests.</title>
        <authorList>
            <person name="Ng K.K.S."/>
            <person name="Kobayashi M.J."/>
            <person name="Fawcett J.A."/>
            <person name="Hatakeyama M."/>
            <person name="Paape T."/>
            <person name="Ng C.H."/>
            <person name="Ang C.C."/>
            <person name="Tnah L.H."/>
            <person name="Lee C.T."/>
            <person name="Nishiyama T."/>
            <person name="Sese J."/>
            <person name="O'Brien M.J."/>
            <person name="Copetti D."/>
            <person name="Mohd Noor M.I."/>
            <person name="Ong R.C."/>
            <person name="Putra M."/>
            <person name="Sireger I.Z."/>
            <person name="Indrioko S."/>
            <person name="Kosugi Y."/>
            <person name="Izuno A."/>
            <person name="Isagi Y."/>
            <person name="Lee S.L."/>
            <person name="Shimizu K.K."/>
        </authorList>
    </citation>
    <scope>NUCLEOTIDE SEQUENCE [LARGE SCALE GENOMIC DNA]</scope>
    <source>
        <strain evidence="6">214</strain>
    </source>
</reference>
<dbReference type="Proteomes" id="UP001054252">
    <property type="component" value="Unassembled WGS sequence"/>
</dbReference>
<protein>
    <recommendedName>
        <fullName evidence="5">NAC domain-containing protein</fullName>
    </recommendedName>
</protein>
<evidence type="ECO:0000313" key="6">
    <source>
        <dbReference type="EMBL" id="GKV46722.1"/>
    </source>
</evidence>
<evidence type="ECO:0000256" key="4">
    <source>
        <dbReference type="ARBA" id="ARBA00023242"/>
    </source>
</evidence>
<dbReference type="AlphaFoldDB" id="A0AAV5ME21"/>
<dbReference type="EMBL" id="BPVZ01000214">
    <property type="protein sequence ID" value="GKV46722.1"/>
    <property type="molecule type" value="Genomic_DNA"/>
</dbReference>
<evidence type="ECO:0000256" key="3">
    <source>
        <dbReference type="ARBA" id="ARBA00023163"/>
    </source>
</evidence>
<keyword evidence="2" id="KW-0238">DNA-binding</keyword>
<sequence length="202" mass="23463">MNRANNSGWYFWKRKTKTERAKKIDRAIATYAGNSRWRQYGYLEKILEKIRDVEDVEKIKADENIEWGEKRSFRYIRDGEKTEWLMREYILDSSRVKVGRDDDIVFCKIYKKRGGCPESPHVGSSDGIPQPDQMIQNAAASSTTLEVPSPWGTHSGDDTLSRMYYLQSPTASFSTVEPRTTDIFSTLPPVDEFSDFDFDQIY</sequence>
<gene>
    <name evidence="6" type="ORF">SLEP1_g53696</name>
</gene>
<feature type="domain" description="NAC" evidence="5">
    <location>
        <begin position="1"/>
        <end position="112"/>
    </location>
</feature>
<organism evidence="6 7">
    <name type="scientific">Rubroshorea leprosula</name>
    <dbReference type="NCBI Taxonomy" id="152421"/>
    <lineage>
        <taxon>Eukaryota</taxon>
        <taxon>Viridiplantae</taxon>
        <taxon>Streptophyta</taxon>
        <taxon>Embryophyta</taxon>
        <taxon>Tracheophyta</taxon>
        <taxon>Spermatophyta</taxon>
        <taxon>Magnoliopsida</taxon>
        <taxon>eudicotyledons</taxon>
        <taxon>Gunneridae</taxon>
        <taxon>Pentapetalae</taxon>
        <taxon>rosids</taxon>
        <taxon>malvids</taxon>
        <taxon>Malvales</taxon>
        <taxon>Dipterocarpaceae</taxon>
        <taxon>Rubroshorea</taxon>
    </lineage>
</organism>
<evidence type="ECO:0000259" key="5">
    <source>
        <dbReference type="PROSITE" id="PS51005"/>
    </source>
</evidence>
<dbReference type="SUPFAM" id="SSF101941">
    <property type="entry name" value="NAC domain"/>
    <property type="match status" value="1"/>
</dbReference>
<evidence type="ECO:0000256" key="2">
    <source>
        <dbReference type="ARBA" id="ARBA00023125"/>
    </source>
</evidence>
<dbReference type="PROSITE" id="PS51005">
    <property type="entry name" value="NAC"/>
    <property type="match status" value="1"/>
</dbReference>
<name>A0AAV5ME21_9ROSI</name>
<dbReference type="GO" id="GO:0006355">
    <property type="term" value="P:regulation of DNA-templated transcription"/>
    <property type="evidence" value="ECO:0007669"/>
    <property type="project" value="InterPro"/>
</dbReference>
<keyword evidence="4" id="KW-0539">Nucleus</keyword>
<keyword evidence="7" id="KW-1185">Reference proteome</keyword>
<keyword evidence="1" id="KW-0805">Transcription regulation</keyword>
<evidence type="ECO:0000313" key="7">
    <source>
        <dbReference type="Proteomes" id="UP001054252"/>
    </source>
</evidence>
<evidence type="ECO:0000256" key="1">
    <source>
        <dbReference type="ARBA" id="ARBA00023015"/>
    </source>
</evidence>
<dbReference type="InterPro" id="IPR036093">
    <property type="entry name" value="NAC_dom_sf"/>
</dbReference>
<dbReference type="Gene3D" id="2.170.150.80">
    <property type="entry name" value="NAC domain"/>
    <property type="match status" value="1"/>
</dbReference>